<gene>
    <name evidence="1" type="ORF">JX265_013256</name>
</gene>
<dbReference type="Proteomes" id="UP000829685">
    <property type="component" value="Unassembled WGS sequence"/>
</dbReference>
<evidence type="ECO:0000313" key="2">
    <source>
        <dbReference type="Proteomes" id="UP000829685"/>
    </source>
</evidence>
<protein>
    <submittedName>
        <fullName evidence="1">Uncharacterized protein</fullName>
    </submittedName>
</protein>
<proteinExistence type="predicted"/>
<comment type="caution">
    <text evidence="1">The sequence shown here is derived from an EMBL/GenBank/DDBJ whole genome shotgun (WGS) entry which is preliminary data.</text>
</comment>
<dbReference type="EMBL" id="JAFIMR010000066">
    <property type="protein sequence ID" value="KAI1851138.1"/>
    <property type="molecule type" value="Genomic_DNA"/>
</dbReference>
<name>A0A9P9W8X2_9PEZI</name>
<evidence type="ECO:0000313" key="1">
    <source>
        <dbReference type="EMBL" id="KAI1851138.1"/>
    </source>
</evidence>
<accession>A0A9P9W8X2</accession>
<reference evidence="1" key="1">
    <citation type="submission" date="2021-03" db="EMBL/GenBank/DDBJ databases">
        <title>Revisited historic fungal species revealed as producer of novel bioactive compounds through whole genome sequencing and comparative genomics.</title>
        <authorList>
            <person name="Vignolle G.A."/>
            <person name="Hochenegger N."/>
            <person name="Mach R.L."/>
            <person name="Mach-Aigner A.R."/>
            <person name="Javad Rahimi M."/>
            <person name="Salim K.A."/>
            <person name="Chan C.M."/>
            <person name="Lim L.B.L."/>
            <person name="Cai F."/>
            <person name="Druzhinina I.S."/>
            <person name="U'Ren J.M."/>
            <person name="Derntl C."/>
        </authorList>
    </citation>
    <scope>NUCLEOTIDE SEQUENCE</scope>
    <source>
        <strain evidence="1">TUCIM 5799</strain>
    </source>
</reference>
<dbReference type="AlphaFoldDB" id="A0A9P9W8X2"/>
<keyword evidence="2" id="KW-1185">Reference proteome</keyword>
<organism evidence="1 2">
    <name type="scientific">Neoarthrinium moseri</name>
    <dbReference type="NCBI Taxonomy" id="1658444"/>
    <lineage>
        <taxon>Eukaryota</taxon>
        <taxon>Fungi</taxon>
        <taxon>Dikarya</taxon>
        <taxon>Ascomycota</taxon>
        <taxon>Pezizomycotina</taxon>
        <taxon>Sordariomycetes</taxon>
        <taxon>Xylariomycetidae</taxon>
        <taxon>Amphisphaeriales</taxon>
        <taxon>Apiosporaceae</taxon>
        <taxon>Neoarthrinium</taxon>
    </lineage>
</organism>
<sequence length="192" mass="20734">MNDEHAEEMPFAADEFLTPNYVARADDRPFGVGVAQPPDPAIPTADGPCGARLGPARPIPSPGAVHSGLLYLCFPQLPAPGPLTLPQFDILQLVAALDIIRHGQVHPTHVFLLGGDLAKVLRGQDEVARAAVQDAGVAVPSRVRQGRHEDVKRCGRGLPEVSFRARMVLRRVTARMPYFGALRLGDEAEEQK</sequence>